<dbReference type="Proteomes" id="UP000789901">
    <property type="component" value="Unassembled WGS sequence"/>
</dbReference>
<accession>A0ABN7UW76</accession>
<proteinExistence type="inferred from homology"/>
<protein>
    <submittedName>
        <fullName evidence="2">38445_t:CDS:1</fullName>
    </submittedName>
</protein>
<organism evidence="2 3">
    <name type="scientific">Gigaspora margarita</name>
    <dbReference type="NCBI Taxonomy" id="4874"/>
    <lineage>
        <taxon>Eukaryota</taxon>
        <taxon>Fungi</taxon>
        <taxon>Fungi incertae sedis</taxon>
        <taxon>Mucoromycota</taxon>
        <taxon>Glomeromycotina</taxon>
        <taxon>Glomeromycetes</taxon>
        <taxon>Diversisporales</taxon>
        <taxon>Gigasporaceae</taxon>
        <taxon>Gigaspora</taxon>
    </lineage>
</organism>
<dbReference type="Gene3D" id="3.90.920.10">
    <property type="entry name" value="DNA primase, PRIM domain"/>
    <property type="match status" value="1"/>
</dbReference>
<evidence type="ECO:0000313" key="2">
    <source>
        <dbReference type="EMBL" id="CAG8689358.1"/>
    </source>
</evidence>
<keyword evidence="3" id="KW-1185">Reference proteome</keyword>
<name>A0ABN7UW76_GIGMA</name>
<dbReference type="PANTHER" id="PTHR10536">
    <property type="entry name" value="DNA PRIMASE SMALL SUBUNIT"/>
    <property type="match status" value="1"/>
</dbReference>
<dbReference type="Pfam" id="PF01896">
    <property type="entry name" value="DNA_primase_S"/>
    <property type="match status" value="1"/>
</dbReference>
<evidence type="ECO:0000256" key="1">
    <source>
        <dbReference type="ARBA" id="ARBA00009762"/>
    </source>
</evidence>
<sequence>MEELVNELEHAASVLGRKFSKKVEQLQICNLEIIFQYNYPRLDESVSKNINHLLKSPFYVHPKTGRVCVLIQPDDCENFDPFEVPTVSSLYQELNLYVEEERKINTPIVGGLALVRNWILQLQNLSGIGVYPLTPNFTQKSQNNTPQYPISNSYIVETEVSERSLKCETRYVSNSKVHYTITWKEGHAEWSVSSTKSFTVVVNMFLQKINQKLSTKLSGPRLFGFDIEPLYYARLQIGSQPVTTIKNNKCKKPLENITYNHNNIND</sequence>
<evidence type="ECO:0000313" key="3">
    <source>
        <dbReference type="Proteomes" id="UP000789901"/>
    </source>
</evidence>
<comment type="similarity">
    <text evidence="1">Belongs to the eukaryotic-type primase small subunit family.</text>
</comment>
<dbReference type="EMBL" id="CAJVQB010006673">
    <property type="protein sequence ID" value="CAG8689358.1"/>
    <property type="molecule type" value="Genomic_DNA"/>
</dbReference>
<comment type="caution">
    <text evidence="2">The sequence shown here is derived from an EMBL/GenBank/DDBJ whole genome shotgun (WGS) entry which is preliminary data.</text>
</comment>
<gene>
    <name evidence="2" type="ORF">GMARGA_LOCUS11411</name>
</gene>
<reference evidence="2 3" key="1">
    <citation type="submission" date="2021-06" db="EMBL/GenBank/DDBJ databases">
        <authorList>
            <person name="Kallberg Y."/>
            <person name="Tangrot J."/>
            <person name="Rosling A."/>
        </authorList>
    </citation>
    <scope>NUCLEOTIDE SEQUENCE [LARGE SCALE GENOMIC DNA]</scope>
    <source>
        <strain evidence="2 3">120-4 pot B 10/14</strain>
    </source>
</reference>
<dbReference type="InterPro" id="IPR002755">
    <property type="entry name" value="DNA_primase_S"/>
</dbReference>
<dbReference type="SUPFAM" id="SSF56747">
    <property type="entry name" value="Prim-pol domain"/>
    <property type="match status" value="1"/>
</dbReference>